<keyword evidence="3" id="KW-0732">Signal</keyword>
<dbReference type="FunFam" id="3.40.250.10:FF:000001">
    <property type="entry name" value="Sulfurtransferase"/>
    <property type="match status" value="1"/>
</dbReference>
<dbReference type="GO" id="GO:0005739">
    <property type="term" value="C:mitochondrion"/>
    <property type="evidence" value="ECO:0007669"/>
    <property type="project" value="TreeGrafter"/>
</dbReference>
<dbReference type="Gene3D" id="3.40.250.10">
    <property type="entry name" value="Rhodanese-like domain"/>
    <property type="match status" value="2"/>
</dbReference>
<dbReference type="SUPFAM" id="SSF52821">
    <property type="entry name" value="Rhodanese/Cell cycle control phosphatase"/>
    <property type="match status" value="2"/>
</dbReference>
<keyword evidence="1" id="KW-0808">Transferase</keyword>
<gene>
    <name evidence="5" type="ORF">HAND1043_LOCUS24099</name>
</gene>
<dbReference type="PROSITE" id="PS50206">
    <property type="entry name" value="RHODANESE_3"/>
    <property type="match status" value="2"/>
</dbReference>
<feature type="domain" description="Rhodanese" evidence="4">
    <location>
        <begin position="230"/>
        <end position="344"/>
    </location>
</feature>
<protein>
    <recommendedName>
        <fullName evidence="4">Rhodanese domain-containing protein</fullName>
    </recommendedName>
</protein>
<keyword evidence="2" id="KW-0677">Repeat</keyword>
<feature type="domain" description="Rhodanese" evidence="4">
    <location>
        <begin position="76"/>
        <end position="195"/>
    </location>
</feature>
<dbReference type="SMART" id="SM00450">
    <property type="entry name" value="RHOD"/>
    <property type="match status" value="2"/>
</dbReference>
<dbReference type="CDD" id="cd01448">
    <property type="entry name" value="TST_Repeat_1"/>
    <property type="match status" value="1"/>
</dbReference>
<organism evidence="5">
    <name type="scientific">Hemiselmis andersenii</name>
    <name type="common">Cryptophyte alga</name>
    <dbReference type="NCBI Taxonomy" id="464988"/>
    <lineage>
        <taxon>Eukaryota</taxon>
        <taxon>Cryptophyceae</taxon>
        <taxon>Cryptomonadales</taxon>
        <taxon>Hemiselmidaceae</taxon>
        <taxon>Hemiselmis</taxon>
    </lineage>
</organism>
<dbReference type="GO" id="GO:0004792">
    <property type="term" value="F:thiosulfate-cyanide sulfurtransferase activity"/>
    <property type="evidence" value="ECO:0007669"/>
    <property type="project" value="TreeGrafter"/>
</dbReference>
<proteinExistence type="predicted"/>
<name>A0A6U4S912_HEMAN</name>
<dbReference type="InterPro" id="IPR045078">
    <property type="entry name" value="TST/MPST-like"/>
</dbReference>
<dbReference type="InterPro" id="IPR001763">
    <property type="entry name" value="Rhodanese-like_dom"/>
</dbReference>
<feature type="chain" id="PRO_5030160407" description="Rhodanese domain-containing protein" evidence="3">
    <location>
        <begin position="24"/>
        <end position="350"/>
    </location>
</feature>
<dbReference type="CDD" id="cd01449">
    <property type="entry name" value="TST_Repeat_2"/>
    <property type="match status" value="1"/>
</dbReference>
<dbReference type="PANTHER" id="PTHR11364:SF27">
    <property type="entry name" value="SULFURTRANSFERASE"/>
    <property type="match status" value="1"/>
</dbReference>
<dbReference type="InterPro" id="IPR036873">
    <property type="entry name" value="Rhodanese-like_dom_sf"/>
</dbReference>
<dbReference type="PANTHER" id="PTHR11364">
    <property type="entry name" value="THIOSULFATE SULFERTANSFERASE"/>
    <property type="match status" value="1"/>
</dbReference>
<evidence type="ECO:0000313" key="5">
    <source>
        <dbReference type="EMBL" id="CAD8757585.1"/>
    </source>
</evidence>
<evidence type="ECO:0000256" key="2">
    <source>
        <dbReference type="ARBA" id="ARBA00022737"/>
    </source>
</evidence>
<dbReference type="EMBL" id="HBFK01039690">
    <property type="protein sequence ID" value="CAD8757585.1"/>
    <property type="molecule type" value="Transcribed_RNA"/>
</dbReference>
<reference evidence="5" key="1">
    <citation type="submission" date="2021-01" db="EMBL/GenBank/DDBJ databases">
        <authorList>
            <person name="Corre E."/>
            <person name="Pelletier E."/>
            <person name="Niang G."/>
            <person name="Scheremetjew M."/>
            <person name="Finn R."/>
            <person name="Kale V."/>
            <person name="Holt S."/>
            <person name="Cochrane G."/>
            <person name="Meng A."/>
            <person name="Brown T."/>
            <person name="Cohen L."/>
        </authorList>
    </citation>
    <scope>NUCLEOTIDE SEQUENCE</scope>
    <source>
        <strain evidence="5">CCMP441</strain>
    </source>
</reference>
<evidence type="ECO:0000256" key="3">
    <source>
        <dbReference type="SAM" id="SignalP"/>
    </source>
</evidence>
<evidence type="ECO:0000256" key="1">
    <source>
        <dbReference type="ARBA" id="ARBA00022679"/>
    </source>
</evidence>
<feature type="signal peptide" evidence="3">
    <location>
        <begin position="1"/>
        <end position="23"/>
    </location>
</feature>
<dbReference type="AlphaFoldDB" id="A0A6U4S912"/>
<accession>A0A6U4S912</accession>
<dbReference type="Pfam" id="PF00581">
    <property type="entry name" value="Rhodanese"/>
    <property type="match status" value="2"/>
</dbReference>
<sequence>MRSSLLITSLVLPLASIVRPCASLRARSLFVPSSSSFSALPSLSKHIPTLRIRGGASLASMSAVPTLVTPEWLRDNLSSCKVLDCSWYLLPQMAPRDAHKEFEAKRIPSSLFFDIDVISDKTSDLPHMMPLATDFSSHCERLGISRTSHVVVYDGKGQFSSARAWKMFKAFGHDKVSILDGGFPAWEAAGAPVDSSSASVTDSAGAKSQYQCEMVAGSVVSMAEVEAMLAAKTHQIVDARPRPRFEGAAPEPRPGIESGHIEGSLCLPWTDVLTPAGAFKSEGELREVLSANKVDASKPCAVTCGSGVSACIIAVALDIVGNKQVPLFDGAYCEWKTAGKQTVKGPASNL</sequence>
<evidence type="ECO:0000259" key="4">
    <source>
        <dbReference type="PROSITE" id="PS50206"/>
    </source>
</evidence>